<protein>
    <submittedName>
        <fullName evidence="1">Uncharacterized protein</fullName>
    </submittedName>
</protein>
<evidence type="ECO:0000313" key="1">
    <source>
        <dbReference type="EMBL" id="CAK9174269.1"/>
    </source>
</evidence>
<dbReference type="Proteomes" id="UP001642360">
    <property type="component" value="Unassembled WGS sequence"/>
</dbReference>
<name>A0ABC8U1R2_9AQUA</name>
<proteinExistence type="predicted"/>
<accession>A0ABC8U1R2</accession>
<evidence type="ECO:0000313" key="2">
    <source>
        <dbReference type="Proteomes" id="UP001642360"/>
    </source>
</evidence>
<keyword evidence="2" id="KW-1185">Reference proteome</keyword>
<sequence length="115" mass="12778">MDEHTIAPKIGYPSRNDKKECMHVPKGVSQPSQLTLQPTALNQQSMIQGSVAVCRLSKLSQKDEATIERSFPLTSSQANHAVQERYEPGQVSFQAKDPAERFKQSKCFSCHVTSS</sequence>
<dbReference type="AlphaFoldDB" id="A0ABC8U1R2"/>
<dbReference type="EMBL" id="CAUOFW020006314">
    <property type="protein sequence ID" value="CAK9174269.1"/>
    <property type="molecule type" value="Genomic_DNA"/>
</dbReference>
<organism evidence="1 2">
    <name type="scientific">Ilex paraguariensis</name>
    <name type="common">yerba mate</name>
    <dbReference type="NCBI Taxonomy" id="185542"/>
    <lineage>
        <taxon>Eukaryota</taxon>
        <taxon>Viridiplantae</taxon>
        <taxon>Streptophyta</taxon>
        <taxon>Embryophyta</taxon>
        <taxon>Tracheophyta</taxon>
        <taxon>Spermatophyta</taxon>
        <taxon>Magnoliopsida</taxon>
        <taxon>eudicotyledons</taxon>
        <taxon>Gunneridae</taxon>
        <taxon>Pentapetalae</taxon>
        <taxon>asterids</taxon>
        <taxon>campanulids</taxon>
        <taxon>Aquifoliales</taxon>
        <taxon>Aquifoliaceae</taxon>
        <taxon>Ilex</taxon>
    </lineage>
</organism>
<gene>
    <name evidence="1" type="ORF">ILEXP_LOCUS44001</name>
</gene>
<comment type="caution">
    <text evidence="1">The sequence shown here is derived from an EMBL/GenBank/DDBJ whole genome shotgun (WGS) entry which is preliminary data.</text>
</comment>
<reference evidence="1 2" key="1">
    <citation type="submission" date="2024-02" db="EMBL/GenBank/DDBJ databases">
        <authorList>
            <person name="Vignale AGUSTIN F."/>
            <person name="Sosa J E."/>
            <person name="Modenutti C."/>
        </authorList>
    </citation>
    <scope>NUCLEOTIDE SEQUENCE [LARGE SCALE GENOMIC DNA]</scope>
</reference>